<keyword evidence="1" id="KW-0969">Cilium</keyword>
<dbReference type="EMBL" id="SRZB01000002">
    <property type="protein sequence ID" value="TGY00422.1"/>
    <property type="molecule type" value="Genomic_DNA"/>
</dbReference>
<proteinExistence type="predicted"/>
<organism evidence="1 2">
    <name type="scientific">Hominisplanchenecus murintestinalis</name>
    <dbReference type="NCBI Taxonomy" id="2941517"/>
    <lineage>
        <taxon>Bacteria</taxon>
        <taxon>Bacillati</taxon>
        <taxon>Bacillota</taxon>
        <taxon>Clostridia</taxon>
        <taxon>Lachnospirales</taxon>
        <taxon>Lachnospiraceae</taxon>
        <taxon>Hominisplanchenecus</taxon>
    </lineage>
</organism>
<reference evidence="1" key="1">
    <citation type="submission" date="2019-04" db="EMBL/GenBank/DDBJ databases">
        <title>Microbes associate with the intestines of laboratory mice.</title>
        <authorList>
            <person name="Navarre W."/>
            <person name="Wong E."/>
            <person name="Huang K."/>
            <person name="Tropini C."/>
            <person name="Ng K."/>
            <person name="Yu B."/>
        </authorList>
    </citation>
    <scope>NUCLEOTIDE SEQUENCE</scope>
    <source>
        <strain evidence="1">NM72_1-8</strain>
    </source>
</reference>
<dbReference type="Proteomes" id="UP000307720">
    <property type="component" value="Unassembled WGS sequence"/>
</dbReference>
<accession>A0AC61R2L5</accession>
<gene>
    <name evidence="1" type="ORF">E5357_02670</name>
</gene>
<keyword evidence="1" id="KW-0282">Flagellum</keyword>
<sequence length="242" mass="26595">MYSSFYTGALGAKASLNKLDVVGNNLANINNGGFKPKTAVFSDLIQYNLNDSEDAVTELQAGAGVRTQNTYTTFAASTPVASNSELDFAIMEDNSFFMVRDRGTNEVSYTRDGHFHRGQIGDRFYLMTDAGKLVLDRNKKPIVVEGRGAKDTPLLQQVGVYTFENPSRLMSTSNNEYVPSEDTMRPSLVKNPELAQCALESSGTDMSMELTRMIESQRAYSYALKMVLTSDEIVGTINSLKG</sequence>
<keyword evidence="2" id="KW-1185">Reference proteome</keyword>
<name>A0AC61R2L5_9FIRM</name>
<comment type="caution">
    <text evidence="1">The sequence shown here is derived from an EMBL/GenBank/DDBJ whole genome shotgun (WGS) entry which is preliminary data.</text>
</comment>
<keyword evidence="1" id="KW-0966">Cell projection</keyword>
<evidence type="ECO:0000313" key="2">
    <source>
        <dbReference type="Proteomes" id="UP000307720"/>
    </source>
</evidence>
<evidence type="ECO:0000313" key="1">
    <source>
        <dbReference type="EMBL" id="TGY00422.1"/>
    </source>
</evidence>
<protein>
    <submittedName>
        <fullName evidence="1">Flagellar hook-basal body complex protein</fullName>
    </submittedName>
</protein>